<feature type="region of interest" description="Disordered" evidence="1">
    <location>
        <begin position="1"/>
        <end position="193"/>
    </location>
</feature>
<comment type="caution">
    <text evidence="2">The sequence shown here is derived from an EMBL/GenBank/DDBJ whole genome shotgun (WGS) entry which is preliminary data.</text>
</comment>
<sequence>MDHHNESSFTSHLRPPSRILSPGRLSEMSASATNARTTAMPPPQNVNTLKRKTLAERAGEPSGRPAPAPPSSRPVNAYLKATTIAGASRDSSVSSSVSSRQTSGASTRNVSNSSYSSSVGTRPPSAQLHRPQSAMAAHSRIQKPVSTIGRPATSLEVHEEEPGMARTLGKRKGRIPLSSCPNPPDYPDTLQSPRLRGRSTRVFSLSSLSTKFNTLSLKNGPTQSAPKVDVEVPATPSHIPKLVPQVALPAETPSPSKPPKKTPRTLPPLPLYLNRASNEVIAWDTGSRLEEVENMCSQFKEKMDGATTESRGLKEIIGVYKIRSGSCPSVLVSIPPKSNEFSRGVGIYQDFVGRKQHRSSD</sequence>
<gene>
    <name evidence="2" type="primary">KAR3_2</name>
    <name evidence="2" type="ORF">IMSHALPRED_008960</name>
</gene>
<accession>A0A8H3IYI6</accession>
<feature type="compositionally biased region" description="Low complexity" evidence="1">
    <location>
        <begin position="86"/>
        <end position="122"/>
    </location>
</feature>
<evidence type="ECO:0000313" key="2">
    <source>
        <dbReference type="EMBL" id="CAF9932709.1"/>
    </source>
</evidence>
<dbReference type="Proteomes" id="UP000664534">
    <property type="component" value="Unassembled WGS sequence"/>
</dbReference>
<keyword evidence="3" id="KW-1185">Reference proteome</keyword>
<protein>
    <submittedName>
        <fullName evidence="2">Kinesin-like nuclear fusion protein</fullName>
    </submittedName>
</protein>
<evidence type="ECO:0000256" key="1">
    <source>
        <dbReference type="SAM" id="MobiDB-lite"/>
    </source>
</evidence>
<name>A0A8H3IYI6_9LECA</name>
<organism evidence="2 3">
    <name type="scientific">Imshaugia aleurites</name>
    <dbReference type="NCBI Taxonomy" id="172621"/>
    <lineage>
        <taxon>Eukaryota</taxon>
        <taxon>Fungi</taxon>
        <taxon>Dikarya</taxon>
        <taxon>Ascomycota</taxon>
        <taxon>Pezizomycotina</taxon>
        <taxon>Lecanoromycetes</taxon>
        <taxon>OSLEUM clade</taxon>
        <taxon>Lecanoromycetidae</taxon>
        <taxon>Lecanorales</taxon>
        <taxon>Lecanorineae</taxon>
        <taxon>Parmeliaceae</taxon>
        <taxon>Imshaugia</taxon>
    </lineage>
</organism>
<feature type="compositionally biased region" description="Polar residues" evidence="1">
    <location>
        <begin position="28"/>
        <end position="37"/>
    </location>
</feature>
<evidence type="ECO:0000313" key="3">
    <source>
        <dbReference type="Proteomes" id="UP000664534"/>
    </source>
</evidence>
<dbReference type="AlphaFoldDB" id="A0A8H3IYI6"/>
<proteinExistence type="predicted"/>
<reference evidence="2" key="1">
    <citation type="submission" date="2021-03" db="EMBL/GenBank/DDBJ databases">
        <authorList>
            <person name="Tagirdzhanova G."/>
        </authorList>
    </citation>
    <scope>NUCLEOTIDE SEQUENCE</scope>
</reference>
<dbReference type="EMBL" id="CAJPDT010000067">
    <property type="protein sequence ID" value="CAF9932709.1"/>
    <property type="molecule type" value="Genomic_DNA"/>
</dbReference>